<name>A0A7J0D8Q2_9ERIC</name>
<dbReference type="Proteomes" id="UP000585474">
    <property type="component" value="Unassembled WGS sequence"/>
</dbReference>
<reference evidence="2" key="1">
    <citation type="submission" date="2019-07" db="EMBL/GenBank/DDBJ databases">
        <title>De Novo Assembly of kiwifruit Actinidia rufa.</title>
        <authorList>
            <person name="Sugita-Konishi S."/>
            <person name="Sato K."/>
            <person name="Mori E."/>
            <person name="Abe Y."/>
            <person name="Kisaki G."/>
            <person name="Hamano K."/>
            <person name="Suezawa K."/>
            <person name="Otani M."/>
            <person name="Fukuda T."/>
            <person name="Manabe T."/>
            <person name="Gomi K."/>
            <person name="Tabuchi M."/>
            <person name="Akimitsu K."/>
            <person name="Kataoka I."/>
        </authorList>
    </citation>
    <scope>NUCLEOTIDE SEQUENCE [LARGE SCALE GENOMIC DNA]</scope>
    <source>
        <strain evidence="2">cv. Fuchu</strain>
    </source>
</reference>
<evidence type="ECO:0000313" key="1">
    <source>
        <dbReference type="EMBL" id="GFS29836.1"/>
    </source>
</evidence>
<organism evidence="1 2">
    <name type="scientific">Actinidia rufa</name>
    <dbReference type="NCBI Taxonomy" id="165716"/>
    <lineage>
        <taxon>Eukaryota</taxon>
        <taxon>Viridiplantae</taxon>
        <taxon>Streptophyta</taxon>
        <taxon>Embryophyta</taxon>
        <taxon>Tracheophyta</taxon>
        <taxon>Spermatophyta</taxon>
        <taxon>Magnoliopsida</taxon>
        <taxon>eudicotyledons</taxon>
        <taxon>Gunneridae</taxon>
        <taxon>Pentapetalae</taxon>
        <taxon>asterids</taxon>
        <taxon>Ericales</taxon>
        <taxon>Actinidiaceae</taxon>
        <taxon>Actinidia</taxon>
    </lineage>
</organism>
<evidence type="ECO:0000313" key="2">
    <source>
        <dbReference type="Proteomes" id="UP000585474"/>
    </source>
</evidence>
<protein>
    <submittedName>
        <fullName evidence="1">Calcium-binding EF hand family protein</fullName>
    </submittedName>
</protein>
<dbReference type="EMBL" id="BJWL01000102">
    <property type="protein sequence ID" value="GFS29836.1"/>
    <property type="molecule type" value="Genomic_DNA"/>
</dbReference>
<comment type="caution">
    <text evidence="1">The sequence shown here is derived from an EMBL/GenBank/DDBJ whole genome shotgun (WGS) entry which is preliminary data.</text>
</comment>
<dbReference type="AlphaFoldDB" id="A0A7J0D8Q2"/>
<accession>A0A7J0D8Q2</accession>
<keyword evidence="2" id="KW-1185">Reference proteome</keyword>
<gene>
    <name evidence="1" type="ORF">Acr_00g0008740</name>
</gene>
<sequence>MHAYTVLSLNNSTFLCPHSSSPKTPNTYYAFSAENILTIDPPIHCFSAPLPSSDLHPIQQLIVSWAGYGEKGRDGSDLEWLLRSVVGLVGSSLGLCYLSSVSDAKSFLSLADSRESDLEAENKPKFLFGGM</sequence>
<proteinExistence type="predicted"/>